<comment type="caution">
    <text evidence="2">The sequence shown here is derived from an EMBL/GenBank/DDBJ whole genome shotgun (WGS) entry which is preliminary data.</text>
</comment>
<feature type="transmembrane region" description="Helical" evidence="1">
    <location>
        <begin position="12"/>
        <end position="32"/>
    </location>
</feature>
<reference evidence="2 3" key="1">
    <citation type="journal article" date="2016" name="Nat. Commun.">
        <title>Thousands of microbial genomes shed light on interconnected biogeochemical processes in an aquifer system.</title>
        <authorList>
            <person name="Anantharaman K."/>
            <person name="Brown C.T."/>
            <person name="Hug L.A."/>
            <person name="Sharon I."/>
            <person name="Castelle C.J."/>
            <person name="Probst A.J."/>
            <person name="Thomas B.C."/>
            <person name="Singh A."/>
            <person name="Wilkins M.J."/>
            <person name="Karaoz U."/>
            <person name="Brodie E.L."/>
            <person name="Williams K.H."/>
            <person name="Hubbard S.S."/>
            <person name="Banfield J.F."/>
        </authorList>
    </citation>
    <scope>NUCLEOTIDE SEQUENCE [LARGE SCALE GENOMIC DNA]</scope>
</reference>
<protein>
    <submittedName>
        <fullName evidence="2">Uncharacterized protein</fullName>
    </submittedName>
</protein>
<gene>
    <name evidence="2" type="ORF">A2872_01355</name>
</gene>
<keyword evidence="1" id="KW-0812">Transmembrane</keyword>
<dbReference type="Proteomes" id="UP000178681">
    <property type="component" value="Unassembled WGS sequence"/>
</dbReference>
<evidence type="ECO:0000256" key="1">
    <source>
        <dbReference type="SAM" id="Phobius"/>
    </source>
</evidence>
<sequence length="163" mass="17311">MTIVYQKKSLIIAGLVSLFLIILGGVIFFTVYKTSRPDETVAPNVPQVKPQAAEPNCTLSFTVTATVTPPPTPVYQCDSECTSDSQCPSGLVCNNNRCRNSNCVDRNDCLCVTTTPTPTPTPTPPPTVVTVTPPPVPKSGWEIPTIVTTLGGAILLLVAKLLL</sequence>
<keyword evidence="1" id="KW-1133">Transmembrane helix</keyword>
<dbReference type="EMBL" id="MFJG01000011">
    <property type="protein sequence ID" value="OGG07217.1"/>
    <property type="molecule type" value="Genomic_DNA"/>
</dbReference>
<evidence type="ECO:0000313" key="2">
    <source>
        <dbReference type="EMBL" id="OGG07217.1"/>
    </source>
</evidence>
<organism evidence="2 3">
    <name type="scientific">Candidatus Gottesmanbacteria bacterium RIFCSPHIGHO2_01_FULL_42_12</name>
    <dbReference type="NCBI Taxonomy" id="1798377"/>
    <lineage>
        <taxon>Bacteria</taxon>
        <taxon>Candidatus Gottesmaniibacteriota</taxon>
    </lineage>
</organism>
<dbReference type="AlphaFoldDB" id="A0A1F5Z4W6"/>
<name>A0A1F5Z4W6_9BACT</name>
<proteinExistence type="predicted"/>
<evidence type="ECO:0000313" key="3">
    <source>
        <dbReference type="Proteomes" id="UP000178681"/>
    </source>
</evidence>
<keyword evidence="1" id="KW-0472">Membrane</keyword>
<accession>A0A1F5Z4W6</accession>
<dbReference type="STRING" id="1798377.A2872_01355"/>